<proteinExistence type="predicted"/>
<evidence type="ECO:0000256" key="1">
    <source>
        <dbReference type="SAM" id="MobiDB-lite"/>
    </source>
</evidence>
<keyword evidence="4" id="KW-1185">Reference proteome</keyword>
<comment type="caution">
    <text evidence="3">The sequence shown here is derived from an EMBL/GenBank/DDBJ whole genome shotgun (WGS) entry which is preliminary data.</text>
</comment>
<dbReference type="PANTHER" id="PTHR33143">
    <property type="entry name" value="F16F4.1 PROTEIN-RELATED"/>
    <property type="match status" value="1"/>
</dbReference>
<sequence>MSPTSPRQPGFGAGGARQQAATPTPFKVRRDSHLIHKHGSSASTSPPSSSSTNSSVSSSPGAGSQQRPAPRPKQQQPVIIYTTSPKVIRTSPRDFMSIVQKLTGQESAAAAAGSAVTGGAAQDESSSSSTESCANANAHAGAPPAPHPGHYMADPPQLMPPPASMDHAHFMPDIPLFAPAGAPEHLLCASRGGLYGHFQPAMVDGAANMHDAAGAVYSPSMVEAMRTTFPDYQLT</sequence>
<name>A0AAD8X414_LOLMU</name>
<dbReference type="InterPro" id="IPR008889">
    <property type="entry name" value="VQ"/>
</dbReference>
<dbReference type="EMBL" id="JAUUTY010000001">
    <property type="protein sequence ID" value="KAK1696168.1"/>
    <property type="molecule type" value="Genomic_DNA"/>
</dbReference>
<organism evidence="3 4">
    <name type="scientific">Lolium multiflorum</name>
    <name type="common">Italian ryegrass</name>
    <name type="synonym">Lolium perenne subsp. multiflorum</name>
    <dbReference type="NCBI Taxonomy" id="4521"/>
    <lineage>
        <taxon>Eukaryota</taxon>
        <taxon>Viridiplantae</taxon>
        <taxon>Streptophyta</taxon>
        <taxon>Embryophyta</taxon>
        <taxon>Tracheophyta</taxon>
        <taxon>Spermatophyta</taxon>
        <taxon>Magnoliopsida</taxon>
        <taxon>Liliopsida</taxon>
        <taxon>Poales</taxon>
        <taxon>Poaceae</taxon>
        <taxon>BOP clade</taxon>
        <taxon>Pooideae</taxon>
        <taxon>Poodae</taxon>
        <taxon>Poeae</taxon>
        <taxon>Poeae Chloroplast Group 2 (Poeae type)</taxon>
        <taxon>Loliodinae</taxon>
        <taxon>Loliinae</taxon>
        <taxon>Lolium</taxon>
    </lineage>
</organism>
<reference evidence="3" key="1">
    <citation type="submission" date="2023-07" db="EMBL/GenBank/DDBJ databases">
        <title>A chromosome-level genome assembly of Lolium multiflorum.</title>
        <authorList>
            <person name="Chen Y."/>
            <person name="Copetti D."/>
            <person name="Kolliker R."/>
            <person name="Studer B."/>
        </authorList>
    </citation>
    <scope>NUCLEOTIDE SEQUENCE</scope>
    <source>
        <strain evidence="3">02402/16</strain>
        <tissue evidence="3">Leaf</tissue>
    </source>
</reference>
<dbReference type="AlphaFoldDB" id="A0AAD8X414"/>
<dbReference type="PANTHER" id="PTHR33143:SF76">
    <property type="entry name" value="VQ MOTIF-CONTAINING PROTEIN 8, CHLOROPLASTIC"/>
    <property type="match status" value="1"/>
</dbReference>
<dbReference type="GO" id="GO:0005634">
    <property type="term" value="C:nucleus"/>
    <property type="evidence" value="ECO:0007669"/>
    <property type="project" value="TreeGrafter"/>
</dbReference>
<feature type="region of interest" description="Disordered" evidence="1">
    <location>
        <begin position="119"/>
        <end position="159"/>
    </location>
</feature>
<evidence type="ECO:0000313" key="4">
    <source>
        <dbReference type="Proteomes" id="UP001231189"/>
    </source>
</evidence>
<dbReference type="InterPro" id="IPR039607">
    <property type="entry name" value="VQ_8/17/18/20/21/25"/>
</dbReference>
<evidence type="ECO:0000259" key="2">
    <source>
        <dbReference type="Pfam" id="PF05678"/>
    </source>
</evidence>
<evidence type="ECO:0000313" key="3">
    <source>
        <dbReference type="EMBL" id="KAK1696168.1"/>
    </source>
</evidence>
<gene>
    <name evidence="3" type="ORF">QYE76_012865</name>
</gene>
<feature type="domain" description="VQ" evidence="2">
    <location>
        <begin position="83"/>
        <end position="108"/>
    </location>
</feature>
<feature type="region of interest" description="Disordered" evidence="1">
    <location>
        <begin position="1"/>
        <end position="85"/>
    </location>
</feature>
<feature type="compositionally biased region" description="Low complexity" evidence="1">
    <location>
        <begin position="40"/>
        <end position="77"/>
    </location>
</feature>
<protein>
    <recommendedName>
        <fullName evidence="2">VQ domain-containing protein</fullName>
    </recommendedName>
</protein>
<dbReference type="Proteomes" id="UP001231189">
    <property type="component" value="Unassembled WGS sequence"/>
</dbReference>
<accession>A0AAD8X414</accession>
<feature type="compositionally biased region" description="Low complexity" evidence="1">
    <location>
        <begin position="119"/>
        <end position="142"/>
    </location>
</feature>
<dbReference type="Pfam" id="PF05678">
    <property type="entry name" value="VQ"/>
    <property type="match status" value="1"/>
</dbReference>